<comment type="cofactor">
    <cofactor evidence="4">
        <name>Zn(2+)</name>
        <dbReference type="ChEBI" id="CHEBI:29105"/>
    </cofactor>
    <text evidence="4">Binds 1 zinc ion per subunit.</text>
</comment>
<accession>R4MC50</accession>
<evidence type="ECO:0000256" key="1">
    <source>
        <dbReference type="ARBA" id="ARBA00022723"/>
    </source>
</evidence>
<name>R4MC50_MYCTX</name>
<dbReference type="AlphaFoldDB" id="R4MC50"/>
<feature type="compositionally biased region" description="Basic and acidic residues" evidence="5">
    <location>
        <begin position="308"/>
        <end position="319"/>
    </location>
</feature>
<dbReference type="Pfam" id="PF02585">
    <property type="entry name" value="PIG-L"/>
    <property type="match status" value="1"/>
</dbReference>
<dbReference type="GO" id="GO:0035595">
    <property type="term" value="F:N-acetylglucosaminylinositol deacetylase activity"/>
    <property type="evidence" value="ECO:0007669"/>
    <property type="project" value="UniProtKB-EC"/>
</dbReference>
<comment type="function">
    <text evidence="4">Catalyzes the deacetylation of 1D-myo-inositol 2-acetamido-2-deoxy-alpha-D-glucopyranoside (GlcNAc-Ins) in the mycothiol biosynthesis pathway.</text>
</comment>
<keyword evidence="3 4" id="KW-0862">Zinc</keyword>
<dbReference type="EMBL" id="CP005386">
    <property type="protein sequence ID" value="AGL26658.1"/>
    <property type="molecule type" value="Genomic_DNA"/>
</dbReference>
<evidence type="ECO:0000313" key="6">
    <source>
        <dbReference type="EMBL" id="AGL26658.1"/>
    </source>
</evidence>
<reference evidence="6 7" key="1">
    <citation type="journal article" date="2013" name="Genome Announc.">
        <title>Whole-Genome Sequences of Four Clinical Isolates of Mycobacterium tuberculosis from Tamil Nadu, South India.</title>
        <authorList>
            <person name="Narayanan S."/>
            <person name="Deshpande U."/>
        </authorList>
    </citation>
    <scope>NUCLEOTIDE SEQUENCE [LARGE SCALE GENOMIC DNA]</scope>
    <source>
        <strain evidence="6 7">CAS/NITR204</strain>
    </source>
</reference>
<dbReference type="EC" id="3.5.1.103" evidence="4"/>
<proteinExistence type="inferred from homology"/>
<feature type="region of interest" description="Disordered" evidence="5">
    <location>
        <begin position="296"/>
        <end position="319"/>
    </location>
</feature>
<dbReference type="PANTHER" id="PTHR12993:SF26">
    <property type="entry name" value="1D-MYO-INOSITOL 2-ACETAMIDO-2-DEOXY-ALPHA-D-GLUCOPYRANOSIDE DEACETYLASE"/>
    <property type="match status" value="1"/>
</dbReference>
<keyword evidence="2 4" id="KW-0378">Hydrolase</keyword>
<comment type="similarity">
    <text evidence="4">Belongs to the MshB deacetylase family.</text>
</comment>
<evidence type="ECO:0000256" key="3">
    <source>
        <dbReference type="ARBA" id="ARBA00022833"/>
    </source>
</evidence>
<feature type="binding site" evidence="4">
    <location>
        <position position="16"/>
    </location>
    <ligand>
        <name>Zn(2+)</name>
        <dbReference type="ChEBI" id="CHEBI:29105"/>
    </ligand>
</feature>
<comment type="catalytic activity">
    <reaction evidence="4">
        <text>1D-myo-inositol 2-acetamido-2-deoxy-alpha-D-glucopyranoside + H2O = 1D-myo-inositol 2-amino-2-deoxy-alpha-D-glucopyranoside + acetate</text>
        <dbReference type="Rhea" id="RHEA:26180"/>
        <dbReference type="ChEBI" id="CHEBI:15377"/>
        <dbReference type="ChEBI" id="CHEBI:30089"/>
        <dbReference type="ChEBI" id="CHEBI:52442"/>
        <dbReference type="ChEBI" id="CHEBI:58886"/>
        <dbReference type="EC" id="3.5.1.103"/>
    </reaction>
</comment>
<dbReference type="Proteomes" id="UP000013548">
    <property type="component" value="Chromosome"/>
</dbReference>
<dbReference type="SUPFAM" id="SSF102588">
    <property type="entry name" value="LmbE-like"/>
    <property type="match status" value="1"/>
</dbReference>
<sequence length="319" mass="33905">MSETPRLLFVHAHPDDESLSNGATIAHYTSRGAQVHVVTCTLGEEGEVIGDRWAQLTADHADQLGGYRIGELTAALRALGVSAPIYLGGAGRWRDSGMAGTDQRSQRRFVDADPRQTVGALVAIIRELRPHVVVTYDPNGGYGHPDHVHTHTVTTAAVAAAGVGSGTADHPGDPWTVPKFYWTVLGLSALISGARALVPDDLRPEWVLPRADEIAFGYSDDGIDAVVEADEQARAAKVAALAAHATQEDRQYRRAAALSNNLALPILAEASSSPAAPRAPAMNVAGKLICSPVWASPRPARRLPTRQPRKEPHGPRPGP</sequence>
<dbReference type="InterPro" id="IPR024078">
    <property type="entry name" value="LmbE-like_dom_sf"/>
</dbReference>
<protein>
    <recommendedName>
        <fullName evidence="4">1D-myo-inositol 2-acetamido-2-deoxy-alpha-D-glucopyranoside deacetylase</fullName>
        <shortName evidence="4">GlcNAc-Ins deacetylase</shortName>
        <ecNumber evidence="4">3.5.1.103</ecNumber>
    </recommendedName>
    <alternativeName>
        <fullName evidence="4">N-acetyl-1-D-myo-inositol-2-amino-2-deoxy-alpha-D-glucopyranoside deacetylase</fullName>
    </alternativeName>
</protein>
<dbReference type="InterPro" id="IPR017810">
    <property type="entry name" value="Mycothiol_biosynthesis_MshB"/>
</dbReference>
<dbReference type="HAMAP" id="MF_01696">
    <property type="entry name" value="MshB"/>
    <property type="match status" value="1"/>
</dbReference>
<evidence type="ECO:0000313" key="7">
    <source>
        <dbReference type="Proteomes" id="UP000013548"/>
    </source>
</evidence>
<evidence type="ECO:0000256" key="4">
    <source>
        <dbReference type="HAMAP-Rule" id="MF_01696"/>
    </source>
</evidence>
<dbReference type="GO" id="GO:0008270">
    <property type="term" value="F:zinc ion binding"/>
    <property type="evidence" value="ECO:0007669"/>
    <property type="project" value="UniProtKB-UniRule"/>
</dbReference>
<dbReference type="PANTHER" id="PTHR12993">
    <property type="entry name" value="N-ACETYLGLUCOSAMINYL-PHOSPHATIDYLINOSITOL DE-N-ACETYLASE-RELATED"/>
    <property type="match status" value="1"/>
</dbReference>
<dbReference type="KEGG" id="mtuc:J113_08195"/>
<evidence type="ECO:0000256" key="5">
    <source>
        <dbReference type="SAM" id="MobiDB-lite"/>
    </source>
</evidence>
<dbReference type="InterPro" id="IPR003737">
    <property type="entry name" value="GlcNAc_PI_deacetylase-related"/>
</dbReference>
<dbReference type="NCBIfam" id="TIGR03445">
    <property type="entry name" value="mycothiol_MshB"/>
    <property type="match status" value="1"/>
</dbReference>
<keyword evidence="1 4" id="KW-0479">Metal-binding</keyword>
<dbReference type="GO" id="GO:0010125">
    <property type="term" value="P:mycothiol biosynthetic process"/>
    <property type="evidence" value="ECO:0007669"/>
    <property type="project" value="UniProtKB-UniRule"/>
</dbReference>
<feature type="binding site" evidence="4">
    <location>
        <position position="13"/>
    </location>
    <ligand>
        <name>Zn(2+)</name>
        <dbReference type="ChEBI" id="CHEBI:29105"/>
    </ligand>
</feature>
<gene>
    <name evidence="4" type="primary">mshB</name>
    <name evidence="6" type="ORF">J113_08195</name>
</gene>
<dbReference type="Gene3D" id="3.40.50.10320">
    <property type="entry name" value="LmbE-like"/>
    <property type="match status" value="1"/>
</dbReference>
<feature type="binding site" evidence="4">
    <location>
        <position position="147"/>
    </location>
    <ligand>
        <name>Zn(2+)</name>
        <dbReference type="ChEBI" id="CHEBI:29105"/>
    </ligand>
</feature>
<dbReference type="HOGENOM" id="CLU_049311_2_1_11"/>
<dbReference type="PATRIC" id="fig|1310114.3.peg.1718"/>
<evidence type="ECO:0000256" key="2">
    <source>
        <dbReference type="ARBA" id="ARBA00022801"/>
    </source>
</evidence>
<organism evidence="6 7">
    <name type="scientific">Mycobacterium tuberculosis CAS/NITR204</name>
    <dbReference type="NCBI Taxonomy" id="1310114"/>
    <lineage>
        <taxon>Bacteria</taxon>
        <taxon>Bacillati</taxon>
        <taxon>Actinomycetota</taxon>
        <taxon>Actinomycetes</taxon>
        <taxon>Mycobacteriales</taxon>
        <taxon>Mycobacteriaceae</taxon>
        <taxon>Mycobacterium</taxon>
        <taxon>Mycobacterium tuberculosis complex</taxon>
    </lineage>
</organism>